<dbReference type="EMBL" id="JBHTKM010000063">
    <property type="protein sequence ID" value="MFD1016302.1"/>
    <property type="molecule type" value="Genomic_DNA"/>
</dbReference>
<name>A0ABW3KTA9_9FLAO</name>
<accession>A0ABW3KTA9</accession>
<evidence type="ECO:0000313" key="2">
    <source>
        <dbReference type="Proteomes" id="UP001597086"/>
    </source>
</evidence>
<dbReference type="RefSeq" id="WP_386116981.1">
    <property type="nucleotide sequence ID" value="NZ_JBHTKM010000063.1"/>
</dbReference>
<dbReference type="Proteomes" id="UP001597086">
    <property type="component" value="Unassembled WGS sequence"/>
</dbReference>
<evidence type="ECO:0000313" key="1">
    <source>
        <dbReference type="EMBL" id="MFD1016302.1"/>
    </source>
</evidence>
<sequence length="152" mass="17322">MKNSIRFEAALHKLYIAFHNQTLNPDDYKQCAVGNLLDGKTSWQYITDVHGSTTLNYIGLVNQHLGKRFNGYNPKELLYIERAFLKGCGYHFSANQRLKRPKIIDDNRLFNGLTAVVAELCKLDGVPNVMDCEKRFDFSYTPSTKAEQVATV</sequence>
<keyword evidence="2" id="KW-1185">Reference proteome</keyword>
<gene>
    <name evidence="1" type="ORF">ACFQ13_10255</name>
</gene>
<comment type="caution">
    <text evidence="1">The sequence shown here is derived from an EMBL/GenBank/DDBJ whole genome shotgun (WGS) entry which is preliminary data.</text>
</comment>
<organism evidence="1 2">
    <name type="scientific">Winogradskyella rapida</name>
    <dbReference type="NCBI Taxonomy" id="549701"/>
    <lineage>
        <taxon>Bacteria</taxon>
        <taxon>Pseudomonadati</taxon>
        <taxon>Bacteroidota</taxon>
        <taxon>Flavobacteriia</taxon>
        <taxon>Flavobacteriales</taxon>
        <taxon>Flavobacteriaceae</taxon>
        <taxon>Winogradskyella</taxon>
    </lineage>
</organism>
<proteinExistence type="predicted"/>
<reference evidence="2" key="1">
    <citation type="journal article" date="2019" name="Int. J. Syst. Evol. Microbiol.">
        <title>The Global Catalogue of Microorganisms (GCM) 10K type strain sequencing project: providing services to taxonomists for standard genome sequencing and annotation.</title>
        <authorList>
            <consortium name="The Broad Institute Genomics Platform"/>
            <consortium name="The Broad Institute Genome Sequencing Center for Infectious Disease"/>
            <person name="Wu L."/>
            <person name="Ma J."/>
        </authorList>
    </citation>
    <scope>NUCLEOTIDE SEQUENCE [LARGE SCALE GENOMIC DNA]</scope>
    <source>
        <strain evidence="2">CCUG 56098</strain>
    </source>
</reference>
<protein>
    <submittedName>
        <fullName evidence="1">Na(+)-translocating NADH-quinone reductase subunit F</fullName>
    </submittedName>
</protein>